<feature type="transmembrane region" description="Helical" evidence="8">
    <location>
        <begin position="20"/>
        <end position="45"/>
    </location>
</feature>
<evidence type="ECO:0000256" key="2">
    <source>
        <dbReference type="ARBA" id="ARBA00005182"/>
    </source>
</evidence>
<comment type="pathway">
    <text evidence="2">Glycan biosynthesis; alginate biosynthesis.</text>
</comment>
<comment type="subcellular location">
    <subcellularLocation>
        <location evidence="1">Periplasm</location>
    </subcellularLocation>
</comment>
<dbReference type="EMBL" id="LZEU01000001">
    <property type="protein sequence ID" value="MBC9249911.1"/>
    <property type="molecule type" value="Genomic_DNA"/>
</dbReference>
<evidence type="ECO:0000256" key="6">
    <source>
        <dbReference type="ARBA" id="ARBA00022841"/>
    </source>
</evidence>
<dbReference type="Pfam" id="PF16822">
    <property type="entry name" value="ALGX"/>
    <property type="match status" value="1"/>
</dbReference>
<evidence type="ECO:0000259" key="9">
    <source>
        <dbReference type="Pfam" id="PF16822"/>
    </source>
</evidence>
<keyword evidence="11" id="KW-1185">Reference proteome</keyword>
<keyword evidence="10" id="KW-0132">Cell division</keyword>
<keyword evidence="7" id="KW-0012">Acyltransferase</keyword>
<evidence type="ECO:0000313" key="10">
    <source>
        <dbReference type="EMBL" id="MBC9249911.1"/>
    </source>
</evidence>
<dbReference type="GO" id="GO:0051301">
    <property type="term" value="P:cell division"/>
    <property type="evidence" value="ECO:0007669"/>
    <property type="project" value="UniProtKB-KW"/>
</dbReference>
<keyword evidence="6" id="KW-0016">Alginate biosynthesis</keyword>
<evidence type="ECO:0000313" key="11">
    <source>
        <dbReference type="Proteomes" id="UP000744555"/>
    </source>
</evidence>
<proteinExistence type="predicted"/>
<dbReference type="RefSeq" id="WP_187805020.1">
    <property type="nucleotide sequence ID" value="NZ_LZEU01000001.1"/>
</dbReference>
<organism evidence="10 11">
    <name type="scientific">Aquipseudomonas alcaligenes</name>
    <name type="common">Pseudomonas alcaligenes</name>
    <dbReference type="NCBI Taxonomy" id="43263"/>
    <lineage>
        <taxon>Bacteria</taxon>
        <taxon>Pseudomonadati</taxon>
        <taxon>Pseudomonadota</taxon>
        <taxon>Gammaproteobacteria</taxon>
        <taxon>Pseudomonadales</taxon>
        <taxon>Pseudomonadaceae</taxon>
        <taxon>Aquipseudomonas</taxon>
    </lineage>
</organism>
<accession>A0ABR7RX47</accession>
<keyword evidence="8" id="KW-1133">Transmembrane helix</keyword>
<keyword evidence="8" id="KW-0812">Transmembrane</keyword>
<feature type="domain" description="AlgX/AlgJ SGNH hydrolase-like" evidence="9">
    <location>
        <begin position="102"/>
        <end position="366"/>
    </location>
</feature>
<keyword evidence="3" id="KW-0808">Transferase</keyword>
<evidence type="ECO:0000256" key="1">
    <source>
        <dbReference type="ARBA" id="ARBA00004418"/>
    </source>
</evidence>
<comment type="caution">
    <text evidence="10">The sequence shown here is derived from an EMBL/GenBank/DDBJ whole genome shotgun (WGS) entry which is preliminary data.</text>
</comment>
<evidence type="ECO:0000256" key="5">
    <source>
        <dbReference type="ARBA" id="ARBA00022764"/>
    </source>
</evidence>
<gene>
    <name evidence="10" type="ORF">A9179_06440</name>
</gene>
<evidence type="ECO:0000256" key="4">
    <source>
        <dbReference type="ARBA" id="ARBA00022729"/>
    </source>
</evidence>
<dbReference type="Proteomes" id="UP000744555">
    <property type="component" value="Unassembled WGS sequence"/>
</dbReference>
<evidence type="ECO:0000256" key="8">
    <source>
        <dbReference type="SAM" id="Phobius"/>
    </source>
</evidence>
<dbReference type="CDD" id="cd14444">
    <property type="entry name" value="AlgX_N_like_1"/>
    <property type="match status" value="1"/>
</dbReference>
<dbReference type="InterPro" id="IPR031811">
    <property type="entry name" value="ALGX/ALGJ_SGNH-like"/>
</dbReference>
<keyword evidence="4" id="KW-0732">Signal</keyword>
<sequence length="382" mass="40436">MSNKDSSIAPVPPSATMIRLSPPAGLVMFAFLLAGLTCTLWAMFVSGKVDLLPAKISWDDVRNGEITHRIARELTSVPFAKRAADLERAASWLAIGDTGSRVRQGCPGWLFLADELKLHPHAQANAEARAHKVAELHAQLAKRGIQLLVAVVPDKSRIAAEQLCGIARSPQLVARAQNWQAALQASGVAVLDLAPLLQPLGSAAYLRTDTHWSEAGADSAARAIAARIAALGVSATPAKQYLAEAGAAAVRPGDLVRLAGLDWLPAGLQPPQEQVAATRIEEAAGAEGALGEDDLFGDSQLPNIAVIGTSFSRNSNFIPFLERALGASVGNFAKDGGEFSGAAKDYFASPAFQQTPPRLLVWEIPERDLQSPYQDDIVLGQP</sequence>
<evidence type="ECO:0000256" key="3">
    <source>
        <dbReference type="ARBA" id="ARBA00022679"/>
    </source>
</evidence>
<keyword evidence="10" id="KW-0131">Cell cycle</keyword>
<keyword evidence="5" id="KW-0574">Periplasm</keyword>
<evidence type="ECO:0000256" key="7">
    <source>
        <dbReference type="ARBA" id="ARBA00023315"/>
    </source>
</evidence>
<keyword evidence="8" id="KW-0472">Membrane</keyword>
<name>A0ABR7RX47_AQUAC</name>
<reference evidence="10 11" key="1">
    <citation type="submission" date="2016-06" db="EMBL/GenBank/DDBJ databases">
        <authorList>
            <person name="Ramos C."/>
            <person name="Pintado A."/>
            <person name="Crespo-Gomez J.I."/>
        </authorList>
    </citation>
    <scope>NUCLEOTIDE SEQUENCE [LARGE SCALE GENOMIC DNA]</scope>
    <source>
        <strain evidence="10 11">AVO110</strain>
    </source>
</reference>
<protein>
    <submittedName>
        <fullName evidence="10">Cell division protein FtsQ</fullName>
    </submittedName>
</protein>